<keyword evidence="2" id="KW-0548">Nucleotidyltransferase</keyword>
<evidence type="ECO:0000256" key="5">
    <source>
        <dbReference type="ARBA" id="ARBA00022801"/>
    </source>
</evidence>
<accession>A0AAD1S1Z7</accession>
<keyword evidence="1" id="KW-0808">Transferase</keyword>
<dbReference type="Proteomes" id="UP001295444">
    <property type="component" value="Chromosome 04"/>
</dbReference>
<keyword evidence="3" id="KW-0540">Nuclease</keyword>
<evidence type="ECO:0000259" key="6">
    <source>
        <dbReference type="Pfam" id="PF18697"/>
    </source>
</evidence>
<dbReference type="Gene3D" id="2.30.30.850">
    <property type="match status" value="1"/>
</dbReference>
<feature type="domain" description="Murine leukemia virus integrase C-terminal" evidence="6">
    <location>
        <begin position="11"/>
        <end position="60"/>
    </location>
</feature>
<protein>
    <recommendedName>
        <fullName evidence="6">Murine leukemia virus integrase C-terminal domain-containing protein</fullName>
    </recommendedName>
</protein>
<keyword evidence="4" id="KW-0255">Endonuclease</keyword>
<dbReference type="EMBL" id="OW240915">
    <property type="protein sequence ID" value="CAH2286056.1"/>
    <property type="molecule type" value="Genomic_DNA"/>
</dbReference>
<organism evidence="7 8">
    <name type="scientific">Pelobates cultripes</name>
    <name type="common">Western spadefoot toad</name>
    <dbReference type="NCBI Taxonomy" id="61616"/>
    <lineage>
        <taxon>Eukaryota</taxon>
        <taxon>Metazoa</taxon>
        <taxon>Chordata</taxon>
        <taxon>Craniata</taxon>
        <taxon>Vertebrata</taxon>
        <taxon>Euteleostomi</taxon>
        <taxon>Amphibia</taxon>
        <taxon>Batrachia</taxon>
        <taxon>Anura</taxon>
        <taxon>Pelobatoidea</taxon>
        <taxon>Pelobatidae</taxon>
        <taxon>Pelobates</taxon>
    </lineage>
</organism>
<keyword evidence="8" id="KW-1185">Reference proteome</keyword>
<evidence type="ECO:0000256" key="3">
    <source>
        <dbReference type="ARBA" id="ARBA00022722"/>
    </source>
</evidence>
<dbReference type="Pfam" id="PF18697">
    <property type="entry name" value="MLVIN_C"/>
    <property type="match status" value="1"/>
</dbReference>
<evidence type="ECO:0000256" key="4">
    <source>
        <dbReference type="ARBA" id="ARBA00022759"/>
    </source>
</evidence>
<sequence length="60" mass="6813">CSMIQTDSATHKLQPSDWVVIKRHVRKGLEPRFDGPFQVLLTMATSVKLIGKDTWIHASH</sequence>
<dbReference type="GO" id="GO:0004519">
    <property type="term" value="F:endonuclease activity"/>
    <property type="evidence" value="ECO:0007669"/>
    <property type="project" value="UniProtKB-KW"/>
</dbReference>
<name>A0AAD1S1Z7_PELCU</name>
<feature type="non-terminal residue" evidence="7">
    <location>
        <position position="1"/>
    </location>
</feature>
<proteinExistence type="predicted"/>
<dbReference type="GO" id="GO:0016787">
    <property type="term" value="F:hydrolase activity"/>
    <property type="evidence" value="ECO:0007669"/>
    <property type="project" value="UniProtKB-KW"/>
</dbReference>
<gene>
    <name evidence="7" type="ORF">PECUL_23A035501</name>
</gene>
<dbReference type="GO" id="GO:0016779">
    <property type="term" value="F:nucleotidyltransferase activity"/>
    <property type="evidence" value="ECO:0007669"/>
    <property type="project" value="UniProtKB-KW"/>
</dbReference>
<dbReference type="InterPro" id="IPR040643">
    <property type="entry name" value="MLVIN_C"/>
</dbReference>
<keyword evidence="5" id="KW-0378">Hydrolase</keyword>
<reference evidence="7" key="1">
    <citation type="submission" date="2022-03" db="EMBL/GenBank/DDBJ databases">
        <authorList>
            <person name="Alioto T."/>
            <person name="Alioto T."/>
            <person name="Gomez Garrido J."/>
        </authorList>
    </citation>
    <scope>NUCLEOTIDE SEQUENCE</scope>
</reference>
<evidence type="ECO:0000256" key="1">
    <source>
        <dbReference type="ARBA" id="ARBA00022679"/>
    </source>
</evidence>
<feature type="non-terminal residue" evidence="7">
    <location>
        <position position="60"/>
    </location>
</feature>
<evidence type="ECO:0000313" key="7">
    <source>
        <dbReference type="EMBL" id="CAH2286056.1"/>
    </source>
</evidence>
<evidence type="ECO:0000256" key="2">
    <source>
        <dbReference type="ARBA" id="ARBA00022695"/>
    </source>
</evidence>
<evidence type="ECO:0000313" key="8">
    <source>
        <dbReference type="Proteomes" id="UP001295444"/>
    </source>
</evidence>
<dbReference type="AlphaFoldDB" id="A0AAD1S1Z7"/>